<keyword evidence="3" id="KW-1185">Reference proteome</keyword>
<evidence type="ECO:0000313" key="3">
    <source>
        <dbReference type="Proteomes" id="UP000050827"/>
    </source>
</evidence>
<dbReference type="OrthoDB" id="1467539at2"/>
<dbReference type="Proteomes" id="UP000050827">
    <property type="component" value="Unassembled WGS sequence"/>
</dbReference>
<dbReference type="SUPFAM" id="SSF48452">
    <property type="entry name" value="TPR-like"/>
    <property type="match status" value="1"/>
</dbReference>
<accession>A0A0Q1H950</accession>
<dbReference type="AlphaFoldDB" id="A0A0Q1H950"/>
<protein>
    <submittedName>
        <fullName evidence="2">Uncharacterized protein</fullName>
    </submittedName>
</protein>
<dbReference type="InterPro" id="IPR011990">
    <property type="entry name" value="TPR-like_helical_dom_sf"/>
</dbReference>
<name>A0A0Q1H950_9FLAO</name>
<evidence type="ECO:0000313" key="2">
    <source>
        <dbReference type="EMBL" id="KQC30192.1"/>
    </source>
</evidence>
<feature type="signal peptide" evidence="1">
    <location>
        <begin position="1"/>
        <end position="21"/>
    </location>
</feature>
<dbReference type="EMBL" id="LCTZ01000002">
    <property type="protein sequence ID" value="KQC30192.1"/>
    <property type="molecule type" value="Genomic_DNA"/>
</dbReference>
<sequence>MKYLIFTPLFLIGLLSFGQTADEYLELALQQHKENPITATARTYFHKALKLEPNNEKVLYEFAMYNIDKKAYDKAQDLLTKLLDIAEDNPNYYWQRIRVLVRPNSLDEELLLARRDLEKAISLGYNDKAKIKQARELIDKYLN</sequence>
<dbReference type="RefSeq" id="WP_055394799.1">
    <property type="nucleotide sequence ID" value="NZ_LCTZ01000002.1"/>
</dbReference>
<keyword evidence="1" id="KW-0732">Signal</keyword>
<evidence type="ECO:0000256" key="1">
    <source>
        <dbReference type="SAM" id="SignalP"/>
    </source>
</evidence>
<reference evidence="2 3" key="1">
    <citation type="submission" date="2015-04" db="EMBL/GenBank/DDBJ databases">
        <title>Complete genome of flavobacterium.</title>
        <authorList>
            <person name="Kwon Y.M."/>
            <person name="Kim S.-J."/>
        </authorList>
    </citation>
    <scope>NUCLEOTIDE SEQUENCE [LARGE SCALE GENOMIC DNA]</scope>
    <source>
        <strain evidence="2 3">DK169</strain>
    </source>
</reference>
<proteinExistence type="predicted"/>
<feature type="chain" id="PRO_5006190530" evidence="1">
    <location>
        <begin position="22"/>
        <end position="143"/>
    </location>
</feature>
<dbReference type="STRING" id="346185.AAY42_10120"/>
<dbReference type="Pfam" id="PF14559">
    <property type="entry name" value="TPR_19"/>
    <property type="match status" value="1"/>
</dbReference>
<dbReference type="Gene3D" id="1.25.40.10">
    <property type="entry name" value="Tetratricopeptide repeat domain"/>
    <property type="match status" value="1"/>
</dbReference>
<comment type="caution">
    <text evidence="2">The sequence shown here is derived from an EMBL/GenBank/DDBJ whole genome shotgun (WGS) entry which is preliminary data.</text>
</comment>
<gene>
    <name evidence="2" type="ORF">AAY42_10120</name>
</gene>
<organism evidence="2 3">
    <name type="scientific">Flagellimonas eckloniae</name>
    <dbReference type="NCBI Taxonomy" id="346185"/>
    <lineage>
        <taxon>Bacteria</taxon>
        <taxon>Pseudomonadati</taxon>
        <taxon>Bacteroidota</taxon>
        <taxon>Flavobacteriia</taxon>
        <taxon>Flavobacteriales</taxon>
        <taxon>Flavobacteriaceae</taxon>
        <taxon>Flagellimonas</taxon>
    </lineage>
</organism>